<name>A0A368DPB8_9PROT</name>
<keyword evidence="1 2" id="KW-0732">Signal</keyword>
<dbReference type="PANTHER" id="PTHR30570:SF1">
    <property type="entry name" value="PHOSPHATE-BINDING PROTEIN PSTS"/>
    <property type="match status" value="1"/>
</dbReference>
<evidence type="ECO:0000313" key="5">
    <source>
        <dbReference type="Proteomes" id="UP000253570"/>
    </source>
</evidence>
<dbReference type="SUPFAM" id="SSF53850">
    <property type="entry name" value="Periplasmic binding protein-like II"/>
    <property type="match status" value="1"/>
</dbReference>
<dbReference type="EMBL" id="QOQD01000005">
    <property type="protein sequence ID" value="RCL73688.1"/>
    <property type="molecule type" value="Genomic_DNA"/>
</dbReference>
<evidence type="ECO:0000259" key="3">
    <source>
        <dbReference type="Pfam" id="PF12849"/>
    </source>
</evidence>
<sequence length="360" mass="38849">MRKLSTLVLAALASFMLAPSMEVQARDQINIVGSSTVYPYGTVNAQRLGESGFNTPTYNPIGTGGGMKSFCAGVGVGFPDITGASRPMKSKEAKLCLENGVTNVIEVMWANDGITFSHSNEAEEFELTREEIFTAMAAKVVVDGEVVENPYTSWNQINSSLPDYKIEVLVAPPTSGTRDAFDGKVMEAGCTLEAVTGSDDGCTDYREDGRIIEMGENDTLIVQKLVEDPQRFGYFGYSYLKDNGDKLQPSTVEGVVPSASTIATYEYPMARPLFIYLKADHIGVIPGIQEFAQMMVSNNAIGDNGYLTKIGAAPMVPELIDRVRNITDNLDPMGFDIADCASKAHPLKDAGYAFSSGLCK</sequence>
<dbReference type="Gene3D" id="3.40.190.10">
    <property type="entry name" value="Periplasmic binding protein-like II"/>
    <property type="match status" value="2"/>
</dbReference>
<organism evidence="4 5">
    <name type="scientific">PS1 clade bacterium</name>
    <dbReference type="NCBI Taxonomy" id="2175152"/>
    <lineage>
        <taxon>Bacteria</taxon>
        <taxon>Pseudomonadati</taxon>
        <taxon>Pseudomonadota</taxon>
        <taxon>Alphaproteobacteria</taxon>
        <taxon>PS1 clade</taxon>
    </lineage>
</organism>
<evidence type="ECO:0000313" key="4">
    <source>
        <dbReference type="EMBL" id="RCL73688.1"/>
    </source>
</evidence>
<reference evidence="4 5" key="1">
    <citation type="journal article" date="2018" name="Microbiome">
        <title>Fine metagenomic profile of the Mediterranean stratified and mixed water columns revealed by assembly and recruitment.</title>
        <authorList>
            <person name="Haro-Moreno J.M."/>
            <person name="Lopez-Perez M."/>
            <person name="De La Torre J.R."/>
            <person name="Picazo A."/>
            <person name="Camacho A."/>
            <person name="Rodriguez-Valera F."/>
        </authorList>
    </citation>
    <scope>NUCLEOTIDE SEQUENCE [LARGE SCALE GENOMIC DNA]</scope>
    <source>
        <strain evidence="4">MED-G57</strain>
    </source>
</reference>
<protein>
    <submittedName>
        <fullName evidence="4">Phosphate-binding protein</fullName>
    </submittedName>
</protein>
<feature type="signal peptide" evidence="2">
    <location>
        <begin position="1"/>
        <end position="25"/>
    </location>
</feature>
<evidence type="ECO:0000256" key="1">
    <source>
        <dbReference type="ARBA" id="ARBA00022729"/>
    </source>
</evidence>
<dbReference type="InterPro" id="IPR050811">
    <property type="entry name" value="Phosphate_ABC_transporter"/>
</dbReference>
<evidence type="ECO:0000256" key="2">
    <source>
        <dbReference type="SAM" id="SignalP"/>
    </source>
</evidence>
<dbReference type="PANTHER" id="PTHR30570">
    <property type="entry name" value="PERIPLASMIC PHOSPHATE BINDING COMPONENT OF PHOSPHATE ABC TRANSPORTER"/>
    <property type="match status" value="1"/>
</dbReference>
<feature type="chain" id="PRO_5016835116" evidence="2">
    <location>
        <begin position="26"/>
        <end position="360"/>
    </location>
</feature>
<comment type="caution">
    <text evidence="4">The sequence shown here is derived from an EMBL/GenBank/DDBJ whole genome shotgun (WGS) entry which is preliminary data.</text>
</comment>
<accession>A0A368DPB8</accession>
<feature type="domain" description="PBP" evidence="3">
    <location>
        <begin position="24"/>
        <end position="298"/>
    </location>
</feature>
<dbReference type="Proteomes" id="UP000253570">
    <property type="component" value="Unassembled WGS sequence"/>
</dbReference>
<dbReference type="InterPro" id="IPR024370">
    <property type="entry name" value="PBP_domain"/>
</dbReference>
<proteinExistence type="predicted"/>
<dbReference type="AlphaFoldDB" id="A0A368DPB8"/>
<gene>
    <name evidence="4" type="ORF">DBW71_02625</name>
</gene>
<dbReference type="Pfam" id="PF12849">
    <property type="entry name" value="PBP_like_2"/>
    <property type="match status" value="1"/>
</dbReference>